<dbReference type="InterPro" id="IPR001764">
    <property type="entry name" value="Glyco_hydro_3_N"/>
</dbReference>
<protein>
    <submittedName>
        <fullName evidence="5">Beta-N-acetylglucosaminidase/beta-glucosidase</fullName>
        <ecNumber evidence="5">3.2.1.21</ecNumber>
    </submittedName>
</protein>
<sequence length="565" mass="60898">MESIEQVADRATEHLWEGFAKAPFHLDAASREWVAQTFEKLDDRAKAALVFCVFTFGPQVDLARLKGLQPGFITRMAGGSAAQERAQLARLNGEFAVPVMFSTDLEGSSTTPIEATPSPVPLAFSAANDPALTQAAAAAMAREARAHGLGWSFTPALDLNVAFRSSITGTRSYGSDLEKVRDHALATLKGLQSEGIGATAKHWPGEGYDPRDQHLVTTVNPLSFAQWEASFGTLYRAAIDAGVLAIMPAHIALPSYMREVEGVEGAAAFVPASLNAALNENLLRGRLGFNGLLISDATAMAGISGILPRDALVIDALNAGNDVILDAPDLARDVDTILAALADGRLPRARLDAAVARQLAFKAALGAHRDSTPEPRDPAADRATILSVLERAPTLVKTRDDLLPMTPARYKKICLVTRGKGFPPASTTRPLPLGLADLLRARGFEVVEHAWGTPVDPEGCDLLLYAYAEECLLTRGTITNDWGGMTGQFEQAMKRFWNDLPCVMVSFGWPYHLFEANRVHTYVNAYMAHPKMLEITLEALMGQRAFEGVSPVDAFCGLDPAYFES</sequence>
<dbReference type="Gene3D" id="3.40.50.1700">
    <property type="entry name" value="Glycoside hydrolase family 3 C-terminal domain"/>
    <property type="match status" value="1"/>
</dbReference>
<dbReference type="SUPFAM" id="SSF51445">
    <property type="entry name" value="(Trans)glycosidases"/>
    <property type="match status" value="1"/>
</dbReference>
<evidence type="ECO:0000256" key="3">
    <source>
        <dbReference type="ARBA" id="ARBA00023295"/>
    </source>
</evidence>
<dbReference type="AlphaFoldDB" id="A0A1Y5TH18"/>
<dbReference type="InterPro" id="IPR050226">
    <property type="entry name" value="NagZ_Beta-hexosaminidase"/>
</dbReference>
<dbReference type="RefSeq" id="WP_159453250.1">
    <property type="nucleotide sequence ID" value="NZ_FWFS01000010.1"/>
</dbReference>
<evidence type="ECO:0000256" key="1">
    <source>
        <dbReference type="ARBA" id="ARBA00005336"/>
    </source>
</evidence>
<keyword evidence="3 5" id="KW-0326">Glycosidase</keyword>
<dbReference type="OrthoDB" id="9781691at2"/>
<evidence type="ECO:0000259" key="4">
    <source>
        <dbReference type="Pfam" id="PF00933"/>
    </source>
</evidence>
<accession>A0A1Y5TH18</accession>
<dbReference type="InterPro" id="IPR017853">
    <property type="entry name" value="GH"/>
</dbReference>
<dbReference type="InterPro" id="IPR036962">
    <property type="entry name" value="Glyco_hydro_3_N_sf"/>
</dbReference>
<dbReference type="PANTHER" id="PTHR30480:SF16">
    <property type="entry name" value="GLYCOSIDE HYDROLASE FAMILY 3 DOMAIN PROTEIN"/>
    <property type="match status" value="1"/>
</dbReference>
<dbReference type="GO" id="GO:0008422">
    <property type="term" value="F:beta-glucosidase activity"/>
    <property type="evidence" value="ECO:0007669"/>
    <property type="project" value="UniProtKB-EC"/>
</dbReference>
<dbReference type="Pfam" id="PF00933">
    <property type="entry name" value="Glyco_hydro_3"/>
    <property type="match status" value="1"/>
</dbReference>
<dbReference type="Proteomes" id="UP000193862">
    <property type="component" value="Unassembled WGS sequence"/>
</dbReference>
<evidence type="ECO:0000313" key="6">
    <source>
        <dbReference type="Proteomes" id="UP000193862"/>
    </source>
</evidence>
<dbReference type="InterPro" id="IPR019800">
    <property type="entry name" value="Glyco_hydro_3_AS"/>
</dbReference>
<name>A0A1Y5TH18_9RHOB</name>
<evidence type="ECO:0000313" key="5">
    <source>
        <dbReference type="EMBL" id="SLN60219.1"/>
    </source>
</evidence>
<dbReference type="EC" id="3.2.1.21" evidence="5"/>
<evidence type="ECO:0000256" key="2">
    <source>
        <dbReference type="ARBA" id="ARBA00022801"/>
    </source>
</evidence>
<dbReference type="PROSITE" id="PS00775">
    <property type="entry name" value="GLYCOSYL_HYDROL_F3"/>
    <property type="match status" value="1"/>
</dbReference>
<organism evidence="5 6">
    <name type="scientific">Aquimixticola soesokkakensis</name>
    <dbReference type="NCBI Taxonomy" id="1519096"/>
    <lineage>
        <taxon>Bacteria</taxon>
        <taxon>Pseudomonadati</taxon>
        <taxon>Pseudomonadota</taxon>
        <taxon>Alphaproteobacteria</taxon>
        <taxon>Rhodobacterales</taxon>
        <taxon>Paracoccaceae</taxon>
        <taxon>Aquimixticola</taxon>
    </lineage>
</organism>
<dbReference type="PANTHER" id="PTHR30480">
    <property type="entry name" value="BETA-HEXOSAMINIDASE-RELATED"/>
    <property type="match status" value="1"/>
</dbReference>
<proteinExistence type="inferred from homology"/>
<dbReference type="InterPro" id="IPR036881">
    <property type="entry name" value="Glyco_hydro_3_C_sf"/>
</dbReference>
<reference evidence="5 6" key="1">
    <citation type="submission" date="2017-03" db="EMBL/GenBank/DDBJ databases">
        <authorList>
            <person name="Afonso C.L."/>
            <person name="Miller P.J."/>
            <person name="Scott M.A."/>
            <person name="Spackman E."/>
            <person name="Goraichik I."/>
            <person name="Dimitrov K.M."/>
            <person name="Suarez D.L."/>
            <person name="Swayne D.E."/>
        </authorList>
    </citation>
    <scope>NUCLEOTIDE SEQUENCE [LARGE SCALE GENOMIC DNA]</scope>
    <source>
        <strain evidence="5 6">CECT 8620</strain>
    </source>
</reference>
<keyword evidence="2 5" id="KW-0378">Hydrolase</keyword>
<dbReference type="Gene3D" id="3.20.20.300">
    <property type="entry name" value="Glycoside hydrolase, family 3, N-terminal domain"/>
    <property type="match status" value="1"/>
</dbReference>
<gene>
    <name evidence="5" type="primary">nag3</name>
    <name evidence="5" type="ORF">AQS8620_02708</name>
</gene>
<dbReference type="EMBL" id="FWFS01000010">
    <property type="protein sequence ID" value="SLN60219.1"/>
    <property type="molecule type" value="Genomic_DNA"/>
</dbReference>
<feature type="domain" description="Glycoside hydrolase family 3 N-terminal" evidence="4">
    <location>
        <begin position="80"/>
        <end position="357"/>
    </location>
</feature>
<comment type="similarity">
    <text evidence="1">Belongs to the glycosyl hydrolase 3 family.</text>
</comment>
<dbReference type="GO" id="GO:0009254">
    <property type="term" value="P:peptidoglycan turnover"/>
    <property type="evidence" value="ECO:0007669"/>
    <property type="project" value="TreeGrafter"/>
</dbReference>
<keyword evidence="6" id="KW-1185">Reference proteome</keyword>
<dbReference type="GO" id="GO:0005975">
    <property type="term" value="P:carbohydrate metabolic process"/>
    <property type="evidence" value="ECO:0007669"/>
    <property type="project" value="InterPro"/>
</dbReference>